<dbReference type="FunFam" id="3.40.50.720:FF:000021">
    <property type="entry name" value="D-3-phosphoglycerate dehydrogenase"/>
    <property type="match status" value="1"/>
</dbReference>
<dbReference type="SUPFAM" id="SSF55021">
    <property type="entry name" value="ACT-like"/>
    <property type="match status" value="1"/>
</dbReference>
<dbReference type="KEGG" id="gtl:EP073_07035"/>
<evidence type="ECO:0000256" key="1">
    <source>
        <dbReference type="ARBA" id="ARBA00003800"/>
    </source>
</evidence>
<protein>
    <recommendedName>
        <fullName evidence="4 11">D-3-phosphoglycerate dehydrogenase</fullName>
        <ecNumber evidence="11">1.1.1.95</ecNumber>
    </recommendedName>
</protein>
<dbReference type="CDD" id="cd04902">
    <property type="entry name" value="ACT_3PGDH-xct"/>
    <property type="match status" value="1"/>
</dbReference>
<dbReference type="InterPro" id="IPR002912">
    <property type="entry name" value="ACT_dom"/>
</dbReference>
<accession>A0A410JYD5</accession>
<evidence type="ECO:0000256" key="7">
    <source>
        <dbReference type="ARBA" id="ARBA00023027"/>
    </source>
</evidence>
<dbReference type="NCBIfam" id="TIGR01327">
    <property type="entry name" value="PGDH"/>
    <property type="match status" value="1"/>
</dbReference>
<dbReference type="EC" id="1.1.1.95" evidence="11"/>
<evidence type="ECO:0000256" key="10">
    <source>
        <dbReference type="ARBA" id="ARBA00048731"/>
    </source>
</evidence>
<evidence type="ECO:0000256" key="5">
    <source>
        <dbReference type="ARBA" id="ARBA00022605"/>
    </source>
</evidence>
<feature type="domain" description="ACT" evidence="12">
    <location>
        <begin position="469"/>
        <end position="540"/>
    </location>
</feature>
<proteinExistence type="inferred from homology"/>
<evidence type="ECO:0000313" key="14">
    <source>
        <dbReference type="Proteomes" id="UP000287502"/>
    </source>
</evidence>
<sequence>MAQFDVIITDHISEEGVKILQNAGDINVDIRAGIKNDDLKKIIGNYDAAITRSGTTVTADLIENPGKLKLLGRAGVGLDNVDIEAASKKGIIVMNAPTGNTLAATELTMGMMLAAVRKIPAANDSVKSIKWDRKKFMGIQLHGKTLGIVGLGRIGGNVAIRAKSFGMKIVSFDPYIKQAKADALGVTLCESLEQVLKQADVITFHTPLTDETKNLITKKEIDMMKDNVVIINCARGGIVNEDDLYDALVSGKVFSAAVDVFTKEPLGENRLLTLDNLFVTPHIGANTEEGQRDVALLICQQVVNALHGKSYENAVNIPFMKSQLSIEMQKYFELIERMGHLLAQLTKGRPERVEVTMVGHKFDEDFFERTFDTPFNFQAFTIAGLRGLLEFNVKETVSYINAPYIAKDRGIDIQESKTHAYGKFNDLLVMKVKTDKEEKVIGGTVFPDGYGRITIFDQFFLDMICQGTYIYIRNSDTPGVVGKIGTLLGNNNINIAGFELSRLKGGDAISFISVDSEVPKSVLDQIQAIPGIIEAKVVTL</sequence>
<dbReference type="InterPro" id="IPR006139">
    <property type="entry name" value="D-isomer_2_OHA_DH_cat_dom"/>
</dbReference>
<dbReference type="Gene3D" id="3.30.70.260">
    <property type="match status" value="1"/>
</dbReference>
<dbReference type="InterPro" id="IPR036291">
    <property type="entry name" value="NAD(P)-bd_dom_sf"/>
</dbReference>
<gene>
    <name evidence="13" type="ORF">EP073_07035</name>
</gene>
<dbReference type="GO" id="GO:0006564">
    <property type="term" value="P:L-serine biosynthetic process"/>
    <property type="evidence" value="ECO:0007669"/>
    <property type="project" value="UniProtKB-UniRule"/>
</dbReference>
<keyword evidence="6 11" id="KW-0560">Oxidoreductase</keyword>
<keyword evidence="14" id="KW-1185">Reference proteome</keyword>
<keyword evidence="7 11" id="KW-0520">NAD</keyword>
<evidence type="ECO:0000256" key="2">
    <source>
        <dbReference type="ARBA" id="ARBA00005216"/>
    </source>
</evidence>
<dbReference type="InterPro" id="IPR029009">
    <property type="entry name" value="ASB_dom_sf"/>
</dbReference>
<dbReference type="SUPFAM" id="SSF52283">
    <property type="entry name" value="Formate/glycerate dehydrogenase catalytic domain-like"/>
    <property type="match status" value="1"/>
</dbReference>
<comment type="function">
    <text evidence="1">Catalyzes the reversible oxidation of 3-phospho-D-glycerate to 3-phosphonooxypyruvate, the first step of the phosphorylated L-serine biosynthesis pathway. Also catalyzes the reversible oxidation of 2-hydroxyglutarate to 2-oxoglutarate.</text>
</comment>
<organism evidence="13 14">
    <name type="scientific">Geovibrio thiophilus</name>
    <dbReference type="NCBI Taxonomy" id="139438"/>
    <lineage>
        <taxon>Bacteria</taxon>
        <taxon>Pseudomonadati</taxon>
        <taxon>Deferribacterota</taxon>
        <taxon>Deferribacteres</taxon>
        <taxon>Deferribacterales</taxon>
        <taxon>Geovibrionaceae</taxon>
        <taxon>Geovibrio</taxon>
    </lineage>
</organism>
<dbReference type="Proteomes" id="UP000287502">
    <property type="component" value="Chromosome"/>
</dbReference>
<dbReference type="Pfam" id="PF01842">
    <property type="entry name" value="ACT"/>
    <property type="match status" value="1"/>
</dbReference>
<evidence type="ECO:0000256" key="9">
    <source>
        <dbReference type="ARBA" id="ARBA00048126"/>
    </source>
</evidence>
<dbReference type="InterPro" id="IPR045626">
    <property type="entry name" value="PGDH_ASB_dom"/>
</dbReference>
<comment type="catalytic activity">
    <reaction evidence="9">
        <text>(R)-2-hydroxyglutarate + NAD(+) = 2-oxoglutarate + NADH + H(+)</text>
        <dbReference type="Rhea" id="RHEA:49612"/>
        <dbReference type="ChEBI" id="CHEBI:15378"/>
        <dbReference type="ChEBI" id="CHEBI:15801"/>
        <dbReference type="ChEBI" id="CHEBI:16810"/>
        <dbReference type="ChEBI" id="CHEBI:57540"/>
        <dbReference type="ChEBI" id="CHEBI:57945"/>
        <dbReference type="EC" id="1.1.1.399"/>
    </reaction>
</comment>
<name>A0A410JYD5_9BACT</name>
<dbReference type="InterPro" id="IPR029752">
    <property type="entry name" value="D-isomer_DH_CS1"/>
</dbReference>
<keyword evidence="8 11" id="KW-0718">Serine biosynthesis</keyword>
<dbReference type="Gene3D" id="3.30.1330.90">
    <property type="entry name" value="D-3-phosphoglycerate dehydrogenase, domain 3"/>
    <property type="match status" value="1"/>
</dbReference>
<dbReference type="SUPFAM" id="SSF143548">
    <property type="entry name" value="Serine metabolism enzymes domain"/>
    <property type="match status" value="1"/>
</dbReference>
<comment type="similarity">
    <text evidence="3 11">Belongs to the D-isomer specific 2-hydroxyacid dehydrogenase family.</text>
</comment>
<dbReference type="UniPathway" id="UPA00135">
    <property type="reaction ID" value="UER00196"/>
</dbReference>
<dbReference type="InterPro" id="IPR006140">
    <property type="entry name" value="D-isomer_DH_NAD-bd"/>
</dbReference>
<evidence type="ECO:0000259" key="12">
    <source>
        <dbReference type="PROSITE" id="PS51671"/>
    </source>
</evidence>
<evidence type="ECO:0000313" key="13">
    <source>
        <dbReference type="EMBL" id="QAR33162.1"/>
    </source>
</evidence>
<dbReference type="GO" id="GO:0004617">
    <property type="term" value="F:phosphoglycerate dehydrogenase activity"/>
    <property type="evidence" value="ECO:0007669"/>
    <property type="project" value="UniProtKB-UniRule"/>
</dbReference>
<dbReference type="AlphaFoldDB" id="A0A410JYD5"/>
<comment type="catalytic activity">
    <reaction evidence="10 11">
        <text>(2R)-3-phosphoglycerate + NAD(+) = 3-phosphooxypyruvate + NADH + H(+)</text>
        <dbReference type="Rhea" id="RHEA:12641"/>
        <dbReference type="ChEBI" id="CHEBI:15378"/>
        <dbReference type="ChEBI" id="CHEBI:18110"/>
        <dbReference type="ChEBI" id="CHEBI:57540"/>
        <dbReference type="ChEBI" id="CHEBI:57945"/>
        <dbReference type="ChEBI" id="CHEBI:58272"/>
        <dbReference type="EC" id="1.1.1.95"/>
    </reaction>
</comment>
<reference evidence="13 14" key="1">
    <citation type="submission" date="2019-01" db="EMBL/GenBank/DDBJ databases">
        <title>Geovibrio thiophilus DSM 11263, complete genome.</title>
        <authorList>
            <person name="Spring S."/>
            <person name="Bunk B."/>
            <person name="Sproer C."/>
        </authorList>
    </citation>
    <scope>NUCLEOTIDE SEQUENCE [LARGE SCALE GENOMIC DNA]</scope>
    <source>
        <strain evidence="13 14">DSM 11263</strain>
    </source>
</reference>
<dbReference type="PROSITE" id="PS00671">
    <property type="entry name" value="D_2_HYDROXYACID_DH_3"/>
    <property type="match status" value="1"/>
</dbReference>
<dbReference type="CDD" id="cd12173">
    <property type="entry name" value="PGDH_4"/>
    <property type="match status" value="1"/>
</dbReference>
<dbReference type="PANTHER" id="PTHR42789:SF1">
    <property type="entry name" value="D-ISOMER SPECIFIC 2-HYDROXYACID DEHYDROGENASE FAMILY PROTEIN (AFU_ORTHOLOGUE AFUA_6G10090)"/>
    <property type="match status" value="1"/>
</dbReference>
<dbReference type="PROSITE" id="PS00065">
    <property type="entry name" value="D_2_HYDROXYACID_DH_1"/>
    <property type="match status" value="1"/>
</dbReference>
<dbReference type="RefSeq" id="WP_128466448.1">
    <property type="nucleotide sequence ID" value="NZ_CP035108.1"/>
</dbReference>
<dbReference type="PANTHER" id="PTHR42789">
    <property type="entry name" value="D-ISOMER SPECIFIC 2-HYDROXYACID DEHYDROGENASE FAMILY PROTEIN (AFU_ORTHOLOGUE AFUA_6G10090)"/>
    <property type="match status" value="1"/>
</dbReference>
<dbReference type="SUPFAM" id="SSF51735">
    <property type="entry name" value="NAD(P)-binding Rossmann-fold domains"/>
    <property type="match status" value="1"/>
</dbReference>
<dbReference type="FunFam" id="3.30.70.260:FF:000008">
    <property type="entry name" value="D-3-phosphoglycerate dehydrogenase, chloroplastic"/>
    <property type="match status" value="1"/>
</dbReference>
<dbReference type="Pfam" id="PF00389">
    <property type="entry name" value="2-Hacid_dh"/>
    <property type="match status" value="1"/>
</dbReference>
<keyword evidence="5 11" id="KW-0028">Amino-acid biosynthesis</keyword>
<dbReference type="Pfam" id="PF19304">
    <property type="entry name" value="PGDH_inter"/>
    <property type="match status" value="1"/>
</dbReference>
<dbReference type="InterPro" id="IPR045865">
    <property type="entry name" value="ACT-like_dom_sf"/>
</dbReference>
<evidence type="ECO:0000256" key="3">
    <source>
        <dbReference type="ARBA" id="ARBA00005854"/>
    </source>
</evidence>
<dbReference type="InterPro" id="IPR029753">
    <property type="entry name" value="D-isomer_DH_CS"/>
</dbReference>
<evidence type="ECO:0000256" key="8">
    <source>
        <dbReference type="ARBA" id="ARBA00023299"/>
    </source>
</evidence>
<evidence type="ECO:0000256" key="6">
    <source>
        <dbReference type="ARBA" id="ARBA00023002"/>
    </source>
</evidence>
<dbReference type="PROSITE" id="PS51671">
    <property type="entry name" value="ACT"/>
    <property type="match status" value="1"/>
</dbReference>
<dbReference type="OrthoDB" id="9793626at2"/>
<evidence type="ECO:0000256" key="11">
    <source>
        <dbReference type="RuleBase" id="RU363003"/>
    </source>
</evidence>
<dbReference type="Pfam" id="PF02826">
    <property type="entry name" value="2-Hacid_dh_C"/>
    <property type="match status" value="1"/>
</dbReference>
<dbReference type="InterPro" id="IPR006236">
    <property type="entry name" value="PGDH"/>
</dbReference>
<dbReference type="EMBL" id="CP035108">
    <property type="protein sequence ID" value="QAR33162.1"/>
    <property type="molecule type" value="Genomic_DNA"/>
</dbReference>
<comment type="pathway">
    <text evidence="2 11">Amino-acid biosynthesis; L-serine biosynthesis; L-serine from 3-phospho-D-glycerate: step 1/3.</text>
</comment>
<evidence type="ECO:0000256" key="4">
    <source>
        <dbReference type="ARBA" id="ARBA00021582"/>
    </source>
</evidence>
<dbReference type="Gene3D" id="3.40.50.720">
    <property type="entry name" value="NAD(P)-binding Rossmann-like Domain"/>
    <property type="match status" value="2"/>
</dbReference>
<dbReference type="GO" id="GO:0051287">
    <property type="term" value="F:NAD binding"/>
    <property type="evidence" value="ECO:0007669"/>
    <property type="project" value="UniProtKB-UniRule"/>
</dbReference>
<dbReference type="InterPro" id="IPR050857">
    <property type="entry name" value="D-2-hydroxyacid_DH"/>
</dbReference>